<evidence type="ECO:0000259" key="6">
    <source>
        <dbReference type="PROSITE" id="PS51918"/>
    </source>
</evidence>
<reference evidence="7 8" key="1">
    <citation type="journal article" date="2018" name="Aquat. Microb. Ecol.">
        <title>Gammaproteobacterial methanotrophs dominate.</title>
        <authorList>
            <person name="Rissanen A.J."/>
            <person name="Saarenheimo J."/>
            <person name="Tiirola M."/>
            <person name="Peura S."/>
            <person name="Aalto S.L."/>
            <person name="Karvinen A."/>
            <person name="Nykanen H."/>
        </authorList>
    </citation>
    <scope>NUCLEOTIDE SEQUENCE [LARGE SCALE GENOMIC DNA]</scope>
    <source>
        <strain evidence="7">AMbin10</strain>
    </source>
</reference>
<feature type="domain" description="Radical SAM core" evidence="6">
    <location>
        <begin position="1"/>
        <end position="198"/>
    </location>
</feature>
<sequence>MSLKYVQIETTSTCNQRCFFCPVSIEKKAKVQLSTERLDQIIDGLKQYPIENIAISGFTEPTHDKDLVGKVAALRVAGFKVSIFTNGSGLKPELTDQLLMLGVSGFTLNLSTLNEDEYRETRGTQDLRRVIPNIDYLIAQTPVQDKSVEITIAVIGRLDGQHAKNLREIDSKYADAGVVNILIIPMVEFAGKSPAVLR</sequence>
<evidence type="ECO:0000256" key="2">
    <source>
        <dbReference type="ARBA" id="ARBA00022691"/>
    </source>
</evidence>
<evidence type="ECO:0000256" key="1">
    <source>
        <dbReference type="ARBA" id="ARBA00001966"/>
    </source>
</evidence>
<dbReference type="SFLD" id="SFLDS00029">
    <property type="entry name" value="Radical_SAM"/>
    <property type="match status" value="1"/>
</dbReference>
<dbReference type="EMBL" id="QJPH01000360">
    <property type="protein sequence ID" value="PZN76356.1"/>
    <property type="molecule type" value="Genomic_DNA"/>
</dbReference>
<evidence type="ECO:0000313" key="7">
    <source>
        <dbReference type="EMBL" id="PZN76356.1"/>
    </source>
</evidence>
<evidence type="ECO:0000256" key="3">
    <source>
        <dbReference type="ARBA" id="ARBA00022723"/>
    </source>
</evidence>
<dbReference type="GO" id="GO:0003824">
    <property type="term" value="F:catalytic activity"/>
    <property type="evidence" value="ECO:0007669"/>
    <property type="project" value="InterPro"/>
</dbReference>
<name>A0A2W4QZH2_9GAMM</name>
<dbReference type="InterPro" id="IPR013785">
    <property type="entry name" value="Aldolase_TIM"/>
</dbReference>
<dbReference type="Proteomes" id="UP000249396">
    <property type="component" value="Unassembled WGS sequence"/>
</dbReference>
<keyword evidence="2" id="KW-0949">S-adenosyl-L-methionine</keyword>
<organism evidence="7 8">
    <name type="scientific">Candidatus Methylumidiphilus alinenensis</name>
    <dbReference type="NCBI Taxonomy" id="2202197"/>
    <lineage>
        <taxon>Bacteria</taxon>
        <taxon>Pseudomonadati</taxon>
        <taxon>Pseudomonadota</taxon>
        <taxon>Gammaproteobacteria</taxon>
        <taxon>Methylococcales</taxon>
        <taxon>Candidatus Methylumidiphilus</taxon>
    </lineage>
</organism>
<protein>
    <recommendedName>
        <fullName evidence="6">Radical SAM core domain-containing protein</fullName>
    </recommendedName>
</protein>
<dbReference type="InterPro" id="IPR007197">
    <property type="entry name" value="rSAM"/>
</dbReference>
<evidence type="ECO:0000256" key="4">
    <source>
        <dbReference type="ARBA" id="ARBA00023004"/>
    </source>
</evidence>
<dbReference type="GO" id="GO:0046872">
    <property type="term" value="F:metal ion binding"/>
    <property type="evidence" value="ECO:0007669"/>
    <property type="project" value="UniProtKB-KW"/>
</dbReference>
<keyword evidence="3" id="KW-0479">Metal-binding</keyword>
<evidence type="ECO:0000256" key="5">
    <source>
        <dbReference type="ARBA" id="ARBA00023014"/>
    </source>
</evidence>
<dbReference type="Pfam" id="PF04055">
    <property type="entry name" value="Radical_SAM"/>
    <property type="match status" value="1"/>
</dbReference>
<dbReference type="InterPro" id="IPR058240">
    <property type="entry name" value="rSAM_sf"/>
</dbReference>
<accession>A0A2W4QZH2</accession>
<comment type="caution">
    <text evidence="7">The sequence shown here is derived from an EMBL/GenBank/DDBJ whole genome shotgun (WGS) entry which is preliminary data.</text>
</comment>
<dbReference type="InterPro" id="IPR050377">
    <property type="entry name" value="Radical_SAM_PqqE_MftC-like"/>
</dbReference>
<proteinExistence type="predicted"/>
<dbReference type="PANTHER" id="PTHR11228:SF7">
    <property type="entry name" value="PQQA PEPTIDE CYCLASE"/>
    <property type="match status" value="1"/>
</dbReference>
<keyword evidence="4" id="KW-0408">Iron</keyword>
<dbReference type="GO" id="GO:0051536">
    <property type="term" value="F:iron-sulfur cluster binding"/>
    <property type="evidence" value="ECO:0007669"/>
    <property type="project" value="UniProtKB-KW"/>
</dbReference>
<dbReference type="CDD" id="cd01335">
    <property type="entry name" value="Radical_SAM"/>
    <property type="match status" value="1"/>
</dbReference>
<dbReference type="SFLD" id="SFLDG01067">
    <property type="entry name" value="SPASM/twitch_domain_containing"/>
    <property type="match status" value="1"/>
</dbReference>
<keyword evidence="5" id="KW-0411">Iron-sulfur</keyword>
<evidence type="ECO:0000313" key="8">
    <source>
        <dbReference type="Proteomes" id="UP000249396"/>
    </source>
</evidence>
<dbReference type="PANTHER" id="PTHR11228">
    <property type="entry name" value="RADICAL SAM DOMAIN PROTEIN"/>
    <property type="match status" value="1"/>
</dbReference>
<dbReference type="SUPFAM" id="SSF102114">
    <property type="entry name" value="Radical SAM enzymes"/>
    <property type="match status" value="1"/>
</dbReference>
<comment type="cofactor">
    <cofactor evidence="1">
        <name>[4Fe-4S] cluster</name>
        <dbReference type="ChEBI" id="CHEBI:49883"/>
    </cofactor>
</comment>
<dbReference type="Gene3D" id="3.20.20.70">
    <property type="entry name" value="Aldolase class I"/>
    <property type="match status" value="1"/>
</dbReference>
<dbReference type="PROSITE" id="PS51918">
    <property type="entry name" value="RADICAL_SAM"/>
    <property type="match status" value="1"/>
</dbReference>
<dbReference type="AlphaFoldDB" id="A0A2W4QZH2"/>
<gene>
    <name evidence="7" type="ORF">DM484_16750</name>
</gene>